<dbReference type="InterPro" id="IPR008964">
    <property type="entry name" value="Invasin/intimin_cell_adhesion"/>
</dbReference>
<feature type="domain" description="BIG2" evidence="1">
    <location>
        <begin position="329"/>
        <end position="406"/>
    </location>
</feature>
<proteinExistence type="predicted"/>
<feature type="domain" description="BIG2" evidence="1">
    <location>
        <begin position="246"/>
        <end position="323"/>
    </location>
</feature>
<dbReference type="SMART" id="SM00635">
    <property type="entry name" value="BID_2"/>
    <property type="match status" value="3"/>
</dbReference>
<protein>
    <submittedName>
        <fullName evidence="2">Ig-like domain-containing protein</fullName>
    </submittedName>
</protein>
<comment type="caution">
    <text evidence="2">The sequence shown here is derived from an EMBL/GenBank/DDBJ whole genome shotgun (WGS) entry which is preliminary data.</text>
</comment>
<dbReference type="Pfam" id="PF02368">
    <property type="entry name" value="Big_2"/>
    <property type="match status" value="2"/>
</dbReference>
<dbReference type="SUPFAM" id="SSF49373">
    <property type="entry name" value="Invasin/intimin cell-adhesion fragments"/>
    <property type="match status" value="3"/>
</dbReference>
<keyword evidence="3" id="KW-1185">Reference proteome</keyword>
<dbReference type="Proteomes" id="UP001489509">
    <property type="component" value="Unassembled WGS sequence"/>
</dbReference>
<accession>A0ABV1E4F2</accession>
<dbReference type="RefSeq" id="WP_349220784.1">
    <property type="nucleotide sequence ID" value="NZ_JBBMFD010000030.1"/>
</dbReference>
<dbReference type="Gene3D" id="2.60.40.1080">
    <property type="match status" value="3"/>
</dbReference>
<reference evidence="2 3" key="1">
    <citation type="submission" date="2024-03" db="EMBL/GenBank/DDBJ databases">
        <title>Human intestinal bacterial collection.</title>
        <authorList>
            <person name="Pauvert C."/>
            <person name="Hitch T.C.A."/>
            <person name="Clavel T."/>
        </authorList>
    </citation>
    <scope>NUCLEOTIDE SEQUENCE [LARGE SCALE GENOMIC DNA]</scope>
    <source>
        <strain evidence="2 3">CLA-JM-H44</strain>
    </source>
</reference>
<feature type="domain" description="BIG2" evidence="1">
    <location>
        <begin position="165"/>
        <end position="241"/>
    </location>
</feature>
<organism evidence="2 3">
    <name type="scientific">Solibaculum intestinale</name>
    <dbReference type="NCBI Taxonomy" id="3133165"/>
    <lineage>
        <taxon>Bacteria</taxon>
        <taxon>Bacillati</taxon>
        <taxon>Bacillota</taxon>
        <taxon>Clostridia</taxon>
        <taxon>Eubacteriales</taxon>
        <taxon>Oscillospiraceae</taxon>
        <taxon>Solibaculum</taxon>
    </lineage>
</organism>
<evidence type="ECO:0000313" key="2">
    <source>
        <dbReference type="EMBL" id="MEQ2441600.1"/>
    </source>
</evidence>
<evidence type="ECO:0000259" key="1">
    <source>
        <dbReference type="SMART" id="SM00635"/>
    </source>
</evidence>
<evidence type="ECO:0000313" key="3">
    <source>
        <dbReference type="Proteomes" id="UP001489509"/>
    </source>
</evidence>
<dbReference type="EMBL" id="JBBMFD010000030">
    <property type="protein sequence ID" value="MEQ2441600.1"/>
    <property type="molecule type" value="Genomic_DNA"/>
</dbReference>
<gene>
    <name evidence="2" type="ORF">WMO26_12245</name>
</gene>
<sequence length="568" mass="61500">MILGYAPQIGDFRYMQWRAYPYDTQMQYRTYTPGRRILVTSIHFYCAAHAGYQTPLYVAGAVWDANSGEVLIRGSMQAVATGSGGPRGQYWITDNARGIIEANRHIGIGWAKGQANNAAAEWSVVQTGATYWQDIPVRSDDFPTTFSPGGTRAESIGAYVEYVYPLDSISVPAITLSVGEARPAPVSISPGDATYTLQYESTNPNIFTVDGSGNLRAVSPGTAVLNVYDTFGSGVSASATVTVRTPVTGVEINKHTLDLDEGQQELLACEIYPLDASDKSGTWASSNPAVATCNAGGLVSAVSKGSAIVSVTTTDGGYRDECAVTVRRRVTGISVSPQSFNLDSGDTQQLIATITPEGASNTAVTWSSSDPEVAEVSQTGLITAVSYGSAEITAKTEDGEYKAVAVITVNGEPVWYDMTPFTARDFLEYYHVEQVHSNLRLIRQYMVWDGASVPTLTPVGTSNGYATLKSQVKNILNTVEQNIDLLHDYINWIDPYYGAPVAWDRIAPEYDDINRWLLICSHLRSTLLMYEAMDYYLGDNTGAYIVDSTGAKILVKGDYLNGGNRKTN</sequence>
<name>A0ABV1E4F2_9FIRM</name>
<dbReference type="InterPro" id="IPR003343">
    <property type="entry name" value="Big_2"/>
</dbReference>